<dbReference type="PIRSF" id="PIRSF000126">
    <property type="entry name" value="11-beta-HSD1"/>
    <property type="match status" value="1"/>
</dbReference>
<dbReference type="PROSITE" id="PS00061">
    <property type="entry name" value="ADH_SHORT"/>
    <property type="match status" value="1"/>
</dbReference>
<dbReference type="SUPFAM" id="SSF51735">
    <property type="entry name" value="NAD(P)-binding Rossmann-fold domains"/>
    <property type="match status" value="1"/>
</dbReference>
<dbReference type="GO" id="GO:0035527">
    <property type="term" value="F:3-hydroxypropionate dehydrogenase (NADP+) activity"/>
    <property type="evidence" value="ECO:0007669"/>
    <property type="project" value="UniProtKB-EC"/>
</dbReference>
<evidence type="ECO:0000256" key="10">
    <source>
        <dbReference type="ARBA" id="ARBA00047274"/>
    </source>
</evidence>
<evidence type="ECO:0000256" key="8">
    <source>
        <dbReference type="ARBA" id="ARBA00044349"/>
    </source>
</evidence>
<sequence>MDHRFALVTGATSGIGAAFARALPETTDLLLTGRDPERLADLQEELAVGDRRVETMTADLTRPEHRQALIDRAEDLEIDLLINNAGMGKYGAVLDNDSGDEVATVELNCTAPVALATALLPGMIERARLDGGRAGLINLSSTFAVQPVPYLATYTASKAFIQAWTEALAEEVRRKPVDVLALAPGPTKTRFGERSGFTPGSFPFAANPDDIAADGLKHLGKCTVHVSGTVSRAALAPYFLPRRLAGTGLGALLGVVSKATRRG</sequence>
<dbReference type="PRINTS" id="PR00081">
    <property type="entry name" value="GDHRDH"/>
</dbReference>
<dbReference type="EC" id="1.1.1.381" evidence="5"/>
<dbReference type="InterPro" id="IPR002347">
    <property type="entry name" value="SDR_fam"/>
</dbReference>
<dbReference type="PANTHER" id="PTHR43086:SF3">
    <property type="entry name" value="NADP-DEPENDENT 3-HYDROXY ACID DEHYDROGENASE YDFG"/>
    <property type="match status" value="1"/>
</dbReference>
<dbReference type="Proteomes" id="UP000778970">
    <property type="component" value="Unassembled WGS sequence"/>
</dbReference>
<dbReference type="InterPro" id="IPR036291">
    <property type="entry name" value="NAD(P)-bd_dom_sf"/>
</dbReference>
<proteinExistence type="inferred from homology"/>
<name>A0A934QMI7_9PROT</name>
<dbReference type="PRINTS" id="PR00080">
    <property type="entry name" value="SDRFAMILY"/>
</dbReference>
<keyword evidence="2" id="KW-0560">Oxidoreductase</keyword>
<evidence type="ECO:0000256" key="11">
    <source>
        <dbReference type="RuleBase" id="RU000363"/>
    </source>
</evidence>
<dbReference type="PANTHER" id="PTHR43086">
    <property type="entry name" value="VERY-LONG-CHAIN 3-OXOOACYL-COA REDUCTASE"/>
    <property type="match status" value="1"/>
</dbReference>
<dbReference type="Pfam" id="PF00106">
    <property type="entry name" value="adh_short"/>
    <property type="match status" value="1"/>
</dbReference>
<dbReference type="EC" id="1.1.1.298" evidence="4"/>
<evidence type="ECO:0000256" key="4">
    <source>
        <dbReference type="ARBA" id="ARBA00044050"/>
    </source>
</evidence>
<accession>A0A934QMI7</accession>
<evidence type="ECO:0000256" key="2">
    <source>
        <dbReference type="ARBA" id="ARBA00023002"/>
    </source>
</evidence>
<dbReference type="Gene3D" id="3.40.50.720">
    <property type="entry name" value="NAD(P)-binding Rossmann-like Domain"/>
    <property type="match status" value="1"/>
</dbReference>
<organism evidence="12 13">
    <name type="scientific">Rhodovibrio salinarum</name>
    <dbReference type="NCBI Taxonomy" id="1087"/>
    <lineage>
        <taxon>Bacteria</taxon>
        <taxon>Pseudomonadati</taxon>
        <taxon>Pseudomonadota</taxon>
        <taxon>Alphaproteobacteria</taxon>
        <taxon>Rhodospirillales</taxon>
        <taxon>Rhodovibrionaceae</taxon>
        <taxon>Rhodovibrio</taxon>
    </lineage>
</organism>
<protein>
    <recommendedName>
        <fullName evidence="6">NADP-dependent 3-hydroxy acid dehydrogenase YdfG</fullName>
        <ecNumber evidence="4">1.1.1.298</ecNumber>
        <ecNumber evidence="5">1.1.1.381</ecNumber>
    </recommendedName>
    <alternativeName>
        <fullName evidence="8">L-allo-threonine dehydrogenase</fullName>
    </alternativeName>
    <alternativeName>
        <fullName evidence="7">Malonic semialdehyde reductase</fullName>
    </alternativeName>
</protein>
<evidence type="ECO:0000256" key="1">
    <source>
        <dbReference type="ARBA" id="ARBA00006484"/>
    </source>
</evidence>
<comment type="catalytic activity">
    <reaction evidence="3">
        <text>L-allo-threonine + NADP(+) = aminoacetone + CO2 + NADPH</text>
        <dbReference type="Rhea" id="RHEA:43524"/>
        <dbReference type="ChEBI" id="CHEBI:16526"/>
        <dbReference type="ChEBI" id="CHEBI:57783"/>
        <dbReference type="ChEBI" id="CHEBI:58320"/>
        <dbReference type="ChEBI" id="CHEBI:58349"/>
        <dbReference type="ChEBI" id="CHEBI:58585"/>
        <dbReference type="EC" id="1.1.1.381"/>
    </reaction>
</comment>
<evidence type="ECO:0000256" key="9">
    <source>
        <dbReference type="ARBA" id="ARBA00045650"/>
    </source>
</evidence>
<gene>
    <name evidence="12" type="ORF">CKO21_18660</name>
</gene>
<evidence type="ECO:0000313" key="13">
    <source>
        <dbReference type="Proteomes" id="UP000778970"/>
    </source>
</evidence>
<dbReference type="AlphaFoldDB" id="A0A934QMI7"/>
<evidence type="ECO:0000256" key="7">
    <source>
        <dbReference type="ARBA" id="ARBA00044271"/>
    </source>
</evidence>
<evidence type="ECO:0000313" key="12">
    <source>
        <dbReference type="EMBL" id="MBK1699273.1"/>
    </source>
</evidence>
<dbReference type="InterPro" id="IPR020904">
    <property type="entry name" value="Sc_DH/Rdtase_CS"/>
</dbReference>
<reference evidence="12" key="1">
    <citation type="submission" date="2017-08" db="EMBL/GenBank/DDBJ databases">
        <authorList>
            <person name="Imhoff J.F."/>
            <person name="Rahn T."/>
            <person name="Kuenzel S."/>
            <person name="Neulinger S.C."/>
        </authorList>
    </citation>
    <scope>NUCLEOTIDE SEQUENCE</scope>
    <source>
        <strain evidence="12">DSM 9154</strain>
    </source>
</reference>
<comment type="caution">
    <text evidence="12">The sequence shown here is derived from an EMBL/GenBank/DDBJ whole genome shotgun (WGS) entry which is preliminary data.</text>
</comment>
<dbReference type="EMBL" id="NRRE01000035">
    <property type="protein sequence ID" value="MBK1699273.1"/>
    <property type="molecule type" value="Genomic_DNA"/>
</dbReference>
<dbReference type="RefSeq" id="WP_027289669.1">
    <property type="nucleotide sequence ID" value="NZ_NRRE01000035.1"/>
</dbReference>
<evidence type="ECO:0000256" key="3">
    <source>
        <dbReference type="ARBA" id="ARBA00043812"/>
    </source>
</evidence>
<reference evidence="12" key="2">
    <citation type="journal article" date="2020" name="Microorganisms">
        <title>Osmotic Adaptation and Compatible Solute Biosynthesis of Phototrophic Bacteria as Revealed from Genome Analyses.</title>
        <authorList>
            <person name="Imhoff J.F."/>
            <person name="Rahn T."/>
            <person name="Kunzel S."/>
            <person name="Keller A."/>
            <person name="Neulinger S.C."/>
        </authorList>
    </citation>
    <scope>NUCLEOTIDE SEQUENCE</scope>
    <source>
        <strain evidence="12">DSM 9154</strain>
    </source>
</reference>
<keyword evidence="13" id="KW-1185">Reference proteome</keyword>
<evidence type="ECO:0000256" key="5">
    <source>
        <dbReference type="ARBA" id="ARBA00044059"/>
    </source>
</evidence>
<comment type="catalytic activity">
    <reaction evidence="10">
        <text>3-hydroxypropanoate + NADP(+) = 3-oxopropanoate + NADPH + H(+)</text>
        <dbReference type="Rhea" id="RHEA:26438"/>
        <dbReference type="ChEBI" id="CHEBI:15378"/>
        <dbReference type="ChEBI" id="CHEBI:16510"/>
        <dbReference type="ChEBI" id="CHEBI:33190"/>
        <dbReference type="ChEBI" id="CHEBI:57783"/>
        <dbReference type="ChEBI" id="CHEBI:58349"/>
        <dbReference type="EC" id="1.1.1.298"/>
    </reaction>
</comment>
<comment type="function">
    <text evidence="9">NADP-dependent dehydrogenase with broad substrate specificity acting on 3-hydroxy acids. Catalyzes the NADP-dependent oxidation of L-allo-threonine to L-2-amino-3-keto-butyrate, which is spontaneously decarboxylated into aminoacetone. Also acts on D-threonine, L-serine, D-serine, D-3-hydroxyisobutyrate, L-3-hydroxyisobutyrate, D-glycerate and L-glycerate. Able to catalyze the reduction of the malonic semialdehyde to 3-hydroxypropionic acid. YdfG is apparently supplementing RutE, the presumed malonic semialdehyde reductase involved in pyrimidine degradation since both are able to detoxify malonic semialdehyde.</text>
</comment>
<evidence type="ECO:0000256" key="6">
    <source>
        <dbReference type="ARBA" id="ARBA00044065"/>
    </source>
</evidence>
<comment type="similarity">
    <text evidence="1 11">Belongs to the short-chain dehydrogenases/reductases (SDR) family.</text>
</comment>